<gene>
    <name evidence="1" type="ORF">LT679_17900</name>
</gene>
<sequence length="89" mass="9271">MKSMAPTTSYTFANGLFAQDVYTWSYTAASSGSGFSADKSFVNLTFAGMVSVNHSFKVAGQTYPVTGTSEPATLNETVSASSLPGVIPE</sequence>
<comment type="caution">
    <text evidence="1">The sequence shown here is derived from an EMBL/GenBank/DDBJ whole genome shotgun (WGS) entry which is preliminary data.</text>
</comment>
<dbReference type="RefSeq" id="WP_232179045.1">
    <property type="nucleotide sequence ID" value="NZ_JAJPWV010000006.1"/>
</dbReference>
<dbReference type="EMBL" id="JAJPWV010000006">
    <property type="protein sequence ID" value="MCD8742489.1"/>
    <property type="molecule type" value="Genomic_DNA"/>
</dbReference>
<dbReference type="Proteomes" id="UP001199919">
    <property type="component" value="Unassembled WGS sequence"/>
</dbReference>
<protein>
    <recommendedName>
        <fullName evidence="3">MBG domain-containing protein</fullName>
    </recommendedName>
</protein>
<keyword evidence="2" id="KW-1185">Reference proteome</keyword>
<evidence type="ECO:0000313" key="2">
    <source>
        <dbReference type="Proteomes" id="UP001199919"/>
    </source>
</evidence>
<reference evidence="1 2" key="1">
    <citation type="submission" date="2021-12" db="EMBL/GenBank/DDBJ databases">
        <title>Mucilaginibacter roseus genome.</title>
        <authorList>
            <person name="Ferreira J.R."/>
            <person name="Newman J.D."/>
        </authorList>
    </citation>
    <scope>NUCLEOTIDE SEQUENCE [LARGE SCALE GENOMIC DNA]</scope>
    <source>
        <strain evidence="1 2">LMG 28454</strain>
    </source>
</reference>
<organism evidence="1 2">
    <name type="scientific">Mucilaginibacter roseus</name>
    <dbReference type="NCBI Taxonomy" id="1528868"/>
    <lineage>
        <taxon>Bacteria</taxon>
        <taxon>Pseudomonadati</taxon>
        <taxon>Bacteroidota</taxon>
        <taxon>Sphingobacteriia</taxon>
        <taxon>Sphingobacteriales</taxon>
        <taxon>Sphingobacteriaceae</taxon>
        <taxon>Mucilaginibacter</taxon>
    </lineage>
</organism>
<evidence type="ECO:0008006" key="3">
    <source>
        <dbReference type="Google" id="ProtNLM"/>
    </source>
</evidence>
<evidence type="ECO:0000313" key="1">
    <source>
        <dbReference type="EMBL" id="MCD8742489.1"/>
    </source>
</evidence>
<name>A0ABS8U5V4_9SPHI</name>
<proteinExistence type="predicted"/>
<accession>A0ABS8U5V4</accession>